<comment type="caution">
    <text evidence="2">The sequence shown here is derived from an EMBL/GenBank/DDBJ whole genome shotgun (WGS) entry which is preliminary data.</text>
</comment>
<feature type="region of interest" description="Disordered" evidence="1">
    <location>
        <begin position="116"/>
        <end position="145"/>
    </location>
</feature>
<dbReference type="Proteomes" id="UP000275401">
    <property type="component" value="Unassembled WGS sequence"/>
</dbReference>
<evidence type="ECO:0000313" key="3">
    <source>
        <dbReference type="Proteomes" id="UP000275401"/>
    </source>
</evidence>
<name>A0A3M8WHC1_9ACTN</name>
<protein>
    <submittedName>
        <fullName evidence="2">Uncharacterized protein</fullName>
    </submittedName>
</protein>
<proteinExistence type="predicted"/>
<keyword evidence="3" id="KW-1185">Reference proteome</keyword>
<organism evidence="2 3">
    <name type="scientific">Streptomyces botrytidirepellens</name>
    <dbReference type="NCBI Taxonomy" id="2486417"/>
    <lineage>
        <taxon>Bacteria</taxon>
        <taxon>Bacillati</taxon>
        <taxon>Actinomycetota</taxon>
        <taxon>Actinomycetes</taxon>
        <taxon>Kitasatosporales</taxon>
        <taxon>Streptomycetaceae</taxon>
        <taxon>Streptomyces</taxon>
    </lineage>
</organism>
<sequence length="145" mass="15243">MRIDPAGAQQASRCGYTGEDLGAGGPSRAASCPSRSNLRGREAGLGHPGRGLAEPSSRRGGGRWADHRRTQTRWAGTVSVDSTVCRAHHHATGARKKGCRSPALTRCGQRLKIRRALPDRNSSVASSSKPNSPRCSSAFTGVIIG</sequence>
<dbReference type="AlphaFoldDB" id="A0A3M8WHC1"/>
<reference evidence="2 3" key="1">
    <citation type="submission" date="2018-11" db="EMBL/GenBank/DDBJ databases">
        <title>The Potential of Streptomyces as Biocontrol Agents against the Tomato grey mould, Botrytis cinerea (Gray mold) Frontiers in Microbiology.</title>
        <authorList>
            <person name="Li D."/>
        </authorList>
    </citation>
    <scope>NUCLEOTIDE SEQUENCE [LARGE SCALE GENOMIC DNA]</scope>
    <source>
        <strain evidence="2 3">NEAU-LD23</strain>
    </source>
</reference>
<evidence type="ECO:0000256" key="1">
    <source>
        <dbReference type="SAM" id="MobiDB-lite"/>
    </source>
</evidence>
<feature type="region of interest" description="Disordered" evidence="1">
    <location>
        <begin position="1"/>
        <end position="69"/>
    </location>
</feature>
<accession>A0A3M8WHC1</accession>
<dbReference type="EMBL" id="RIBZ01000167">
    <property type="protein sequence ID" value="RNG28219.1"/>
    <property type="molecule type" value="Genomic_DNA"/>
</dbReference>
<gene>
    <name evidence="2" type="ORF">EEJ42_12630</name>
</gene>
<evidence type="ECO:0000313" key="2">
    <source>
        <dbReference type="EMBL" id="RNG28219.1"/>
    </source>
</evidence>
<feature type="compositionally biased region" description="Low complexity" evidence="1">
    <location>
        <begin position="121"/>
        <end position="137"/>
    </location>
</feature>